<gene>
    <name evidence="1" type="ORF">MNBD_ALPHA07-2340</name>
</gene>
<reference evidence="1" key="1">
    <citation type="submission" date="2018-06" db="EMBL/GenBank/DDBJ databases">
        <authorList>
            <person name="Zhirakovskaya E."/>
        </authorList>
    </citation>
    <scope>NUCLEOTIDE SEQUENCE</scope>
</reference>
<dbReference type="AlphaFoldDB" id="A0A3B0R364"/>
<protein>
    <recommendedName>
        <fullName evidence="2">YHS domain-containing protein</fullName>
    </recommendedName>
</protein>
<proteinExistence type="predicted"/>
<dbReference type="NCBIfam" id="NF041384">
    <property type="entry name" value="YHS_seleno_dom"/>
    <property type="match status" value="1"/>
</dbReference>
<name>A0A3B0R364_9ZZZZ</name>
<evidence type="ECO:0008006" key="2">
    <source>
        <dbReference type="Google" id="ProtNLM"/>
    </source>
</evidence>
<dbReference type="EMBL" id="UOEG01000017">
    <property type="protein sequence ID" value="VAV87914.1"/>
    <property type="molecule type" value="Genomic_DNA"/>
</dbReference>
<accession>A0A3B0R364</accession>
<organism evidence="1">
    <name type="scientific">hydrothermal vent metagenome</name>
    <dbReference type="NCBI Taxonomy" id="652676"/>
    <lineage>
        <taxon>unclassified sequences</taxon>
        <taxon>metagenomes</taxon>
        <taxon>ecological metagenomes</taxon>
    </lineage>
</organism>
<evidence type="ECO:0000313" key="1">
    <source>
        <dbReference type="EMBL" id="VAV87914.1"/>
    </source>
</evidence>
<sequence>MQVLTRRNVIGGSVVGMLAGGGVYFGLLRGPETLEPAKVFAVDGIAIRGTDPVAYFTAGQPVMGRVEFSHGWAGATWYFASADNRDAFRVEPGKYAPQYGGFCAWAVAAKGRLYSTQPKNWSIVGDKLYLNYSDKIQEIWESDRQGFITQGDARWPEIIGDMV</sequence>